<comment type="caution">
    <text evidence="1">The sequence shown here is derived from an EMBL/GenBank/DDBJ whole genome shotgun (WGS) entry which is preliminary data.</text>
</comment>
<reference evidence="1 2" key="1">
    <citation type="submission" date="2016-11" db="EMBL/GenBank/DDBJ databases">
        <title>Draft Genome Sequences of Nine Cyanobacterial Strains from Diverse Habitats.</title>
        <authorList>
            <person name="Zhu T."/>
            <person name="Hou S."/>
            <person name="Lu X."/>
            <person name="Hess W.R."/>
        </authorList>
    </citation>
    <scope>NUCLEOTIDE SEQUENCE [LARGE SCALE GENOMIC DNA]</scope>
    <source>
        <strain evidence="1 2">NIES-593</strain>
    </source>
</reference>
<dbReference type="RefSeq" id="WP_015143698.1">
    <property type="nucleotide sequence ID" value="NZ_MRCB01000030.1"/>
</dbReference>
<organism evidence="1 2">
    <name type="scientific">Hydrococcus rivularis NIES-593</name>
    <dbReference type="NCBI Taxonomy" id="1921803"/>
    <lineage>
        <taxon>Bacteria</taxon>
        <taxon>Bacillati</taxon>
        <taxon>Cyanobacteriota</taxon>
        <taxon>Cyanophyceae</taxon>
        <taxon>Pleurocapsales</taxon>
        <taxon>Hydrococcaceae</taxon>
        <taxon>Hydrococcus</taxon>
    </lineage>
</organism>
<dbReference type="Proteomes" id="UP000186868">
    <property type="component" value="Unassembled WGS sequence"/>
</dbReference>
<name>A0A1U7HA35_9CYAN</name>
<proteinExistence type="predicted"/>
<dbReference type="AlphaFoldDB" id="A0A1U7HA35"/>
<evidence type="ECO:0000313" key="2">
    <source>
        <dbReference type="Proteomes" id="UP000186868"/>
    </source>
</evidence>
<keyword evidence="2" id="KW-1185">Reference proteome</keyword>
<evidence type="ECO:0000313" key="1">
    <source>
        <dbReference type="EMBL" id="OKH20440.1"/>
    </source>
</evidence>
<gene>
    <name evidence="1" type="ORF">NIES593_18865</name>
</gene>
<dbReference type="EMBL" id="MRCB01000030">
    <property type="protein sequence ID" value="OKH20440.1"/>
    <property type="molecule type" value="Genomic_DNA"/>
</dbReference>
<accession>A0A1U7HA35</accession>
<dbReference type="STRING" id="1921803.NIES593_18865"/>
<protein>
    <submittedName>
        <fullName evidence="1">Uncharacterized protein</fullName>
    </submittedName>
</protein>
<sequence length="69" mass="7149">MIISDLEHLEVVSQKAEPDELNQVNGGLIQIAAFGFSLAQGQSFAGSIVNVKTVAIALAPSFPAFGFGS</sequence>